<feature type="compositionally biased region" description="Low complexity" evidence="1">
    <location>
        <begin position="29"/>
        <end position="38"/>
    </location>
</feature>
<dbReference type="Pfam" id="PF14247">
    <property type="entry name" value="DUF4344"/>
    <property type="match status" value="1"/>
</dbReference>
<evidence type="ECO:0000256" key="1">
    <source>
        <dbReference type="SAM" id="MobiDB-lite"/>
    </source>
</evidence>
<dbReference type="AlphaFoldDB" id="A0A9W4FHX7"/>
<sequence>MRSRIVPLMAAGLIVAGCGSSPSEEADAPESPAAAETSAKGKVDAENGAPEAPGPDGPGGTMIVTYEDADTPEALNGKKIQQDNRMLEDLADDINQTLVLPNDIQLRGSQCGQPNAFWSESDNTITMCYEDTDWAQGVFTKAGDPDPVESALNSEYATFYHEVGHMAVSIYDLPVTGREEDVADQASAYILLTPDEDGRVDPESVQAVKDFARAFASLAEVQTEFTADDMADEHSLNLQRVYNLECWIYGSNPDANGDLVTNEQLPEDRASGCPAEWQQLDEAWSTLLEPHWK</sequence>
<name>A0A9W4FHX7_9MYCO</name>
<feature type="region of interest" description="Disordered" evidence="1">
    <location>
        <begin position="19"/>
        <end position="62"/>
    </location>
</feature>
<protein>
    <submittedName>
        <fullName evidence="2">Uncharacterized protein</fullName>
    </submittedName>
</protein>
<reference evidence="2 3" key="1">
    <citation type="journal article" date="2019" name="Emerg. Microbes Infect.">
        <title>Comprehensive subspecies identification of 175 nontuberculous mycobacteria species based on 7547 genomic profiles.</title>
        <authorList>
            <person name="Matsumoto Y."/>
            <person name="Kinjo T."/>
            <person name="Motooka D."/>
            <person name="Nabeya D."/>
            <person name="Jung N."/>
            <person name="Uechi K."/>
            <person name="Horii T."/>
            <person name="Iida T."/>
            <person name="Fujita J."/>
            <person name="Nakamura S."/>
        </authorList>
    </citation>
    <scope>NUCLEOTIDE SEQUENCE [LARGE SCALE GENOMIC DNA]</scope>
    <source>
        <strain evidence="2 3">JCM 6399</strain>
    </source>
</reference>
<dbReference type="KEGG" id="mgau:MGALJ_52450"/>
<dbReference type="RefSeq" id="WP_163734868.1">
    <property type="nucleotide sequence ID" value="NZ_AP022601.1"/>
</dbReference>
<evidence type="ECO:0000313" key="2">
    <source>
        <dbReference type="EMBL" id="BBY95576.1"/>
    </source>
</evidence>
<proteinExistence type="predicted"/>
<accession>A0A9W4FHX7</accession>
<dbReference type="InterPro" id="IPR025644">
    <property type="entry name" value="DUF4344"/>
</dbReference>
<gene>
    <name evidence="2" type="ORF">MGALJ_52450</name>
</gene>
<dbReference type="Proteomes" id="UP000465785">
    <property type="component" value="Chromosome"/>
</dbReference>
<organism evidence="2 3">
    <name type="scientific">Mycobacterium gallinarum</name>
    <dbReference type="NCBI Taxonomy" id="39689"/>
    <lineage>
        <taxon>Bacteria</taxon>
        <taxon>Bacillati</taxon>
        <taxon>Actinomycetota</taxon>
        <taxon>Actinomycetes</taxon>
        <taxon>Mycobacteriales</taxon>
        <taxon>Mycobacteriaceae</taxon>
        <taxon>Mycobacterium</taxon>
    </lineage>
</organism>
<evidence type="ECO:0000313" key="3">
    <source>
        <dbReference type="Proteomes" id="UP000465785"/>
    </source>
</evidence>
<keyword evidence="3" id="KW-1185">Reference proteome</keyword>
<dbReference type="PROSITE" id="PS51257">
    <property type="entry name" value="PROKAR_LIPOPROTEIN"/>
    <property type="match status" value="1"/>
</dbReference>
<dbReference type="EMBL" id="AP022601">
    <property type="protein sequence ID" value="BBY95576.1"/>
    <property type="molecule type" value="Genomic_DNA"/>
</dbReference>